<evidence type="ECO:0000313" key="2">
    <source>
        <dbReference type="EMBL" id="GEO93841.1"/>
    </source>
</evidence>
<gene>
    <name evidence="2" type="ORF">KFL01_31470</name>
</gene>
<evidence type="ECO:0000256" key="1">
    <source>
        <dbReference type="SAM" id="MobiDB-lite"/>
    </source>
</evidence>
<organism evidence="2 3">
    <name type="scientific">Kocuria flava</name>
    <dbReference type="NCBI Taxonomy" id="446860"/>
    <lineage>
        <taxon>Bacteria</taxon>
        <taxon>Bacillati</taxon>
        <taxon>Actinomycetota</taxon>
        <taxon>Actinomycetes</taxon>
        <taxon>Micrococcales</taxon>
        <taxon>Micrococcaceae</taxon>
        <taxon>Kocuria</taxon>
    </lineage>
</organism>
<dbReference type="Proteomes" id="UP000321155">
    <property type="component" value="Unassembled WGS sequence"/>
</dbReference>
<accession>A0ABQ0X898</accession>
<comment type="caution">
    <text evidence="2">The sequence shown here is derived from an EMBL/GenBank/DDBJ whole genome shotgun (WGS) entry which is preliminary data.</text>
</comment>
<evidence type="ECO:0000313" key="3">
    <source>
        <dbReference type="Proteomes" id="UP000321155"/>
    </source>
</evidence>
<feature type="region of interest" description="Disordered" evidence="1">
    <location>
        <begin position="1"/>
        <end position="24"/>
    </location>
</feature>
<protein>
    <submittedName>
        <fullName evidence="2">Uncharacterized protein</fullName>
    </submittedName>
</protein>
<sequence>MTHRMTPNRYGSPPDPPQDPPTTADLFAAFAGDYLLPAPEPIPDADDTPPALGDVDPAEVMERLHPGRAARQAAEQDKAANPARFGAWAAQRFTPNSDSPEAADLAAYLTRTRTP</sequence>
<name>A0ABQ0X898_9MICC</name>
<reference evidence="2 3" key="1">
    <citation type="submission" date="2019-07" db="EMBL/GenBank/DDBJ databases">
        <title>Whole genome shotgun sequence of Kocuria flava NBRC 107626.</title>
        <authorList>
            <person name="Hosoyama A."/>
            <person name="Uohara A."/>
            <person name="Ohji S."/>
            <person name="Ichikawa N."/>
        </authorList>
    </citation>
    <scope>NUCLEOTIDE SEQUENCE [LARGE SCALE GENOMIC DNA]</scope>
    <source>
        <strain evidence="2 3">NBRC 107626</strain>
    </source>
</reference>
<dbReference type="EMBL" id="BJZR01000213">
    <property type="protein sequence ID" value="GEO93841.1"/>
    <property type="molecule type" value="Genomic_DNA"/>
</dbReference>
<feature type="region of interest" description="Disordered" evidence="1">
    <location>
        <begin position="36"/>
        <end position="55"/>
    </location>
</feature>
<proteinExistence type="predicted"/>
<keyword evidence="3" id="KW-1185">Reference proteome</keyword>